<reference evidence="1 2" key="1">
    <citation type="submission" date="2023-07" db="EMBL/GenBank/DDBJ databases">
        <title>Closed genome sequence of Methanimicrococcus sp. Es2.</title>
        <authorList>
            <person name="Protasov E."/>
            <person name="Platt K."/>
            <person name="Reeh H."/>
            <person name="Poehlein A."/>
            <person name="Daniel R."/>
            <person name="Brune A."/>
        </authorList>
    </citation>
    <scope>NUCLEOTIDE SEQUENCE [LARGE SCALE GENOMIC DNA]</scope>
    <source>
        <strain evidence="1 2">Es2</strain>
    </source>
</reference>
<accession>A0AA96V9I4</accession>
<sequence length="64" mass="7665">MRKAFDLQIERIQKGLSGDGIEYSEEEIKRSDERAREIMTKLRSEVDIEGELKRKMMKNEFKDE</sequence>
<name>A0AA96V9I4_9EURY</name>
<proteinExistence type="predicted"/>
<dbReference type="KEGG" id="mees:MmiEs2_12830"/>
<gene>
    <name evidence="1" type="ORF">MmiEs2_12830</name>
</gene>
<dbReference type="EMBL" id="CP131062">
    <property type="protein sequence ID" value="WNY29069.1"/>
    <property type="molecule type" value="Genomic_DNA"/>
</dbReference>
<evidence type="ECO:0000313" key="1">
    <source>
        <dbReference type="EMBL" id="WNY29069.1"/>
    </source>
</evidence>
<keyword evidence="2" id="KW-1185">Reference proteome</keyword>
<dbReference type="AlphaFoldDB" id="A0AA96V9I4"/>
<dbReference type="GeneID" id="85197754"/>
<organism evidence="1 2">
    <name type="scientific">Methanimicrococcus stummii</name>
    <dbReference type="NCBI Taxonomy" id="3028294"/>
    <lineage>
        <taxon>Archaea</taxon>
        <taxon>Methanobacteriati</taxon>
        <taxon>Methanobacteriota</taxon>
        <taxon>Stenosarchaea group</taxon>
        <taxon>Methanomicrobia</taxon>
        <taxon>Methanosarcinales</taxon>
        <taxon>Methanosarcinaceae</taxon>
        <taxon>Methanimicrococcus</taxon>
    </lineage>
</organism>
<evidence type="ECO:0000313" key="2">
    <source>
        <dbReference type="Proteomes" id="UP001302662"/>
    </source>
</evidence>
<protein>
    <submittedName>
        <fullName evidence="1">Uncharacterized protein</fullName>
    </submittedName>
</protein>
<dbReference type="RefSeq" id="WP_316559067.1">
    <property type="nucleotide sequence ID" value="NZ_CP131062.1"/>
</dbReference>
<dbReference type="Proteomes" id="UP001302662">
    <property type="component" value="Chromosome"/>
</dbReference>